<evidence type="ECO:0000256" key="1">
    <source>
        <dbReference type="ARBA" id="ARBA00007261"/>
    </source>
</evidence>
<evidence type="ECO:0000256" key="2">
    <source>
        <dbReference type="RuleBase" id="RU004447"/>
    </source>
</evidence>
<gene>
    <name evidence="6" type="ORF">G443_004704</name>
</gene>
<dbReference type="EMBL" id="AUBJ02000001">
    <property type="protein sequence ID" value="MCP2334434.1"/>
    <property type="molecule type" value="Genomic_DNA"/>
</dbReference>
<dbReference type="InterPro" id="IPR050361">
    <property type="entry name" value="MPP/UQCRC_Complex"/>
</dbReference>
<name>A0ABT1JPI9_ACTCY</name>
<feature type="domain" description="Peptidase M16 C-terminal" evidence="5">
    <location>
        <begin position="187"/>
        <end position="365"/>
    </location>
</feature>
<evidence type="ECO:0000259" key="4">
    <source>
        <dbReference type="Pfam" id="PF00675"/>
    </source>
</evidence>
<dbReference type="Pfam" id="PF05193">
    <property type="entry name" value="Peptidase_M16_C"/>
    <property type="match status" value="1"/>
</dbReference>
<reference evidence="6 7" key="1">
    <citation type="submission" date="2022-06" db="EMBL/GenBank/DDBJ databases">
        <title>Genomic Encyclopedia of Type Strains, Phase I: the one thousand microbial genomes (KMG-I) project.</title>
        <authorList>
            <person name="Kyrpides N."/>
        </authorList>
    </citation>
    <scope>NUCLEOTIDE SEQUENCE [LARGE SCALE GENOMIC DNA]</scope>
    <source>
        <strain evidence="6 7">DSM 43889</strain>
    </source>
</reference>
<evidence type="ECO:0000313" key="7">
    <source>
        <dbReference type="Proteomes" id="UP000791080"/>
    </source>
</evidence>
<sequence length="446" mass="47748">MEANASSLDGGTVLESGPDGHLVRRSVLPGGLRVLTERVPGVRSASVGIWVGTGSRDEEPEVAGAAHYLEHLLFKGTARRTAAEIAEEADAVGGELNAFTAKEHTCYYAHMLDSDLPLAVDLICDVVFDALISPRDVEVERGVVLEEIAIRDDDPEDLLHEAFCTTVLGDHALGRPVLGTEESITGMTASALQGFYRRRYTLPHMVVAVAGNVDHDEVVTLVGKALAGRLAGAEVPVGPRRGVAEIPGRRRLVLEHADSEQAHLMLGMPSIHRHDDRRFTQRVLSAALGGGMSSRLFQEVRERRGLAYSVYSSVASYADTGSFSVYAGCQPARLGEVVRVVRSVLADVAEGGLTDAEVARGRGQLRGGLVLGLEDSGSRMSRLGKGELNYGTHLPVSEELAMIDAVRVEDVSALAAELLRRPLSVAVVGPYSHPDELPAEVHEVIR</sequence>
<evidence type="ECO:0000259" key="5">
    <source>
        <dbReference type="Pfam" id="PF05193"/>
    </source>
</evidence>
<accession>A0ABT1JPI9</accession>
<feature type="domain" description="Peptidase M16 N-terminal" evidence="4">
    <location>
        <begin position="33"/>
        <end position="180"/>
    </location>
</feature>
<evidence type="ECO:0000313" key="6">
    <source>
        <dbReference type="EMBL" id="MCP2334434.1"/>
    </source>
</evidence>
<organism evidence="6 7">
    <name type="scientific">Actinoalloteichus caeruleus DSM 43889</name>
    <dbReference type="NCBI Taxonomy" id="1120930"/>
    <lineage>
        <taxon>Bacteria</taxon>
        <taxon>Bacillati</taxon>
        <taxon>Actinomycetota</taxon>
        <taxon>Actinomycetes</taxon>
        <taxon>Pseudonocardiales</taxon>
        <taxon>Pseudonocardiaceae</taxon>
        <taxon>Actinoalloteichus</taxon>
        <taxon>Actinoalloteichus cyanogriseus</taxon>
    </lineage>
</organism>
<evidence type="ECO:0000256" key="3">
    <source>
        <dbReference type="SAM" id="MobiDB-lite"/>
    </source>
</evidence>
<comment type="caution">
    <text evidence="6">The sequence shown here is derived from an EMBL/GenBank/DDBJ whole genome shotgun (WGS) entry which is preliminary data.</text>
</comment>
<dbReference type="InterPro" id="IPR007863">
    <property type="entry name" value="Peptidase_M16_C"/>
</dbReference>
<dbReference type="InterPro" id="IPR011249">
    <property type="entry name" value="Metalloenz_LuxS/M16"/>
</dbReference>
<dbReference type="PANTHER" id="PTHR11851:SF49">
    <property type="entry name" value="MITOCHONDRIAL-PROCESSING PEPTIDASE SUBUNIT ALPHA"/>
    <property type="match status" value="1"/>
</dbReference>
<dbReference type="PANTHER" id="PTHR11851">
    <property type="entry name" value="METALLOPROTEASE"/>
    <property type="match status" value="1"/>
</dbReference>
<dbReference type="SUPFAM" id="SSF63411">
    <property type="entry name" value="LuxS/MPP-like metallohydrolase"/>
    <property type="match status" value="2"/>
</dbReference>
<dbReference type="InterPro" id="IPR001431">
    <property type="entry name" value="Pept_M16_Zn_BS"/>
</dbReference>
<feature type="region of interest" description="Disordered" evidence="3">
    <location>
        <begin position="1"/>
        <end position="20"/>
    </location>
</feature>
<proteinExistence type="inferred from homology"/>
<dbReference type="InterPro" id="IPR011765">
    <property type="entry name" value="Pept_M16_N"/>
</dbReference>
<dbReference type="Pfam" id="PF00675">
    <property type="entry name" value="Peptidase_M16"/>
    <property type="match status" value="1"/>
</dbReference>
<keyword evidence="7" id="KW-1185">Reference proteome</keyword>
<dbReference type="Gene3D" id="3.30.830.10">
    <property type="entry name" value="Metalloenzyme, LuxS/M16 peptidase-like"/>
    <property type="match status" value="2"/>
</dbReference>
<dbReference type="PROSITE" id="PS00143">
    <property type="entry name" value="INSULINASE"/>
    <property type="match status" value="1"/>
</dbReference>
<comment type="similarity">
    <text evidence="1 2">Belongs to the peptidase M16 family.</text>
</comment>
<dbReference type="RefSeq" id="WP_026419977.1">
    <property type="nucleotide sequence ID" value="NZ_AUBJ02000001.1"/>
</dbReference>
<protein>
    <submittedName>
        <fullName evidence="6">Zn-dependent peptidase</fullName>
    </submittedName>
</protein>
<dbReference type="Proteomes" id="UP000791080">
    <property type="component" value="Unassembled WGS sequence"/>
</dbReference>